<dbReference type="PANTHER" id="PTHR12815:SF42">
    <property type="entry name" value="BACTERIAL SURFACE ANTIGEN (D15) DOMAIN-CONTAINING PROTEIN"/>
    <property type="match status" value="1"/>
</dbReference>
<evidence type="ECO:0000259" key="5">
    <source>
        <dbReference type="Pfam" id="PF07244"/>
    </source>
</evidence>
<feature type="domain" description="Bacterial surface antigen (D15)" evidence="4">
    <location>
        <begin position="354"/>
        <end position="652"/>
    </location>
</feature>
<evidence type="ECO:0000256" key="2">
    <source>
        <dbReference type="ARBA" id="ARBA00022452"/>
    </source>
</evidence>
<dbReference type="InterPro" id="IPR039910">
    <property type="entry name" value="D15-like"/>
</dbReference>
<keyword evidence="2" id="KW-1134">Transmembrane beta strand</keyword>
<feature type="domain" description="POTRA" evidence="5">
    <location>
        <begin position="253"/>
        <end position="308"/>
    </location>
</feature>
<comment type="caution">
    <text evidence="6">The sequence shown here is derived from an EMBL/GenBank/DDBJ whole genome shotgun (WGS) entry which is preliminary data.</text>
</comment>
<dbReference type="InterPro" id="IPR010827">
    <property type="entry name" value="BamA/TamA_POTRA"/>
</dbReference>
<evidence type="ECO:0000259" key="4">
    <source>
        <dbReference type="Pfam" id="PF01103"/>
    </source>
</evidence>
<keyword evidence="7" id="KW-1185">Reference proteome</keyword>
<protein>
    <submittedName>
        <fullName evidence="6">Outer membrane protein assembly factor</fullName>
    </submittedName>
</protein>
<dbReference type="Proteomes" id="UP000325291">
    <property type="component" value="Unassembled WGS sequence"/>
</dbReference>
<dbReference type="GO" id="GO:0019867">
    <property type="term" value="C:outer membrane"/>
    <property type="evidence" value="ECO:0007669"/>
    <property type="project" value="InterPro"/>
</dbReference>
<dbReference type="EMBL" id="VINQ01000011">
    <property type="protein sequence ID" value="KAA0912974.1"/>
    <property type="molecule type" value="Genomic_DNA"/>
</dbReference>
<dbReference type="PANTHER" id="PTHR12815">
    <property type="entry name" value="SORTING AND ASSEMBLY MACHINERY SAMM50 PROTEIN FAMILY MEMBER"/>
    <property type="match status" value="1"/>
</dbReference>
<reference evidence="6 7" key="1">
    <citation type="submission" date="2019-07" db="EMBL/GenBank/DDBJ databases">
        <title>Aquicoccus porphyridii gen. nov., sp. nov., isolated from a small marine red alga, Porphyridium marinum.</title>
        <authorList>
            <person name="Liu L."/>
        </authorList>
    </citation>
    <scope>NUCLEOTIDE SEQUENCE [LARGE SCALE GENOMIC DNA]</scope>
    <source>
        <strain evidence="6 7">L1 8-17</strain>
    </source>
</reference>
<sequence>MVDPADDRVIRPASIPSTLGFKSTCILVRYARCHLGLICAWSMLPARTGRDMTSNLIRTSLVCCALGFGAAQGVQALNTVDLRVSGPQSEALGDALRANSVLHSLVDNPEATTGDILAAARGDYARLVEVLYSQGYYSVEVSILVDGREAALIDPFRSPEQITNAVIAVDPGRLFRFGAVRIGPLAQTPPLPDQFRPDAPALATVAREATRQAVNDWRKAGHAKARITDQRVLARHDSARLDVDVDIAPGPRVRFGDVTVSGESAVRGSRVRSIAGLPRGERYDPDEVDKAAARLRKVGTFSSVQLSEAETVAHDGTMDMEIAVVDRRPRRIGGGLEYSSFDGVTLSGYWLHRNLLGGAEQFRVDGEIAQIGGTGQGTDYALSFRFDRPAVYGPDTLFFAEAAFTYNDEPRFLQEKFAFTTGVSREFSDTLSGSLGIGYEYARITDRFAPTVTRREMQLLRLPLSLTYDNRDDPLDATRGIYARAGLTPFYETFDAQTGGHATLDLRSYLALGETGGTVLAGRLQLGALAGPNAQAAPPDYLFYSGGAGTVRGQPYKSLTADYGGVELGGRSFAALSGELRFPVGDRIGLAAFADAGFVGGGFFEDGGWHAGAGLGVRYKTPVGPIRVDLAGPVAGDTGSGVQLYIGIGQAF</sequence>
<keyword evidence="3" id="KW-0472">Membrane</keyword>
<evidence type="ECO:0000313" key="7">
    <source>
        <dbReference type="Proteomes" id="UP000325291"/>
    </source>
</evidence>
<evidence type="ECO:0000256" key="1">
    <source>
        <dbReference type="ARBA" id="ARBA00004370"/>
    </source>
</evidence>
<gene>
    <name evidence="6" type="ORF">FLO80_14185</name>
</gene>
<name>A0A5A9Z738_9RHOB</name>
<dbReference type="InterPro" id="IPR000184">
    <property type="entry name" value="Bac_surfAg_D15"/>
</dbReference>
<organism evidence="6 7">
    <name type="scientific">Aquicoccus porphyridii</name>
    <dbReference type="NCBI Taxonomy" id="1852029"/>
    <lineage>
        <taxon>Bacteria</taxon>
        <taxon>Pseudomonadati</taxon>
        <taxon>Pseudomonadota</taxon>
        <taxon>Alphaproteobacteria</taxon>
        <taxon>Rhodobacterales</taxon>
        <taxon>Paracoccaceae</taxon>
        <taxon>Aquicoccus</taxon>
    </lineage>
</organism>
<dbReference type="Gene3D" id="3.10.20.310">
    <property type="entry name" value="membrane protein fhac"/>
    <property type="match status" value="1"/>
</dbReference>
<dbReference type="Pfam" id="PF07244">
    <property type="entry name" value="POTRA"/>
    <property type="match status" value="1"/>
</dbReference>
<evidence type="ECO:0000256" key="3">
    <source>
        <dbReference type="ARBA" id="ARBA00023136"/>
    </source>
</evidence>
<dbReference type="AlphaFoldDB" id="A0A5A9Z738"/>
<dbReference type="Gene3D" id="2.40.160.50">
    <property type="entry name" value="membrane protein fhac: a member of the omp85/tpsb transporter family"/>
    <property type="match status" value="1"/>
</dbReference>
<evidence type="ECO:0000313" key="6">
    <source>
        <dbReference type="EMBL" id="KAA0912974.1"/>
    </source>
</evidence>
<accession>A0A5A9Z738</accession>
<keyword evidence="2" id="KW-0812">Transmembrane</keyword>
<dbReference type="Pfam" id="PF01103">
    <property type="entry name" value="Omp85"/>
    <property type="match status" value="1"/>
</dbReference>
<proteinExistence type="predicted"/>
<comment type="subcellular location">
    <subcellularLocation>
        <location evidence="1">Membrane</location>
    </subcellularLocation>
</comment>